<keyword evidence="5" id="KW-1185">Reference proteome</keyword>
<dbReference type="InterPro" id="IPR016047">
    <property type="entry name" value="M23ase_b-sheet_dom"/>
</dbReference>
<sequence length="289" mass="30326">MHVILMSEGQGRTVSFGLGARHIALFAGVLAVAVLAAAFLGFQYAAGGAPVQTILVPASASGRQVDQLATRVGELQARLARLTAIGERVAGKTGVPLPEAGGRDPGRGGPLLAPERPTTTADLAALLDRLTEQMDLASDHLLVLDAELLLRQASQGKLPMDRPVAESSYVSSVFGTRIDPFTGQRARHDGLDFADNLGAPILAAESGVVLTATSHPQFGNEVEIDHGNGLVTRYGHTSRLLVKKGDLVKRGQKIAEMGSTGRSTGPHLHFEVLRNGVPQNPIGYLSGRS</sequence>
<evidence type="ECO:0000313" key="5">
    <source>
        <dbReference type="Proteomes" id="UP000295443"/>
    </source>
</evidence>
<accession>A0A4R1B7N5</accession>
<dbReference type="GO" id="GO:0004222">
    <property type="term" value="F:metalloendopeptidase activity"/>
    <property type="evidence" value="ECO:0007669"/>
    <property type="project" value="TreeGrafter"/>
</dbReference>
<dbReference type="PANTHER" id="PTHR21666">
    <property type="entry name" value="PEPTIDASE-RELATED"/>
    <property type="match status" value="1"/>
</dbReference>
<dbReference type="AlphaFoldDB" id="A0A4R1B7N5"/>
<dbReference type="SUPFAM" id="SSF51261">
    <property type="entry name" value="Duplicated hybrid motif"/>
    <property type="match status" value="1"/>
</dbReference>
<protein>
    <submittedName>
        <fullName evidence="4">M23 family metallopeptidase</fullName>
    </submittedName>
</protein>
<keyword evidence="2" id="KW-0472">Membrane</keyword>
<proteinExistence type="predicted"/>
<dbReference type="InterPro" id="IPR011055">
    <property type="entry name" value="Dup_hybrid_motif"/>
</dbReference>
<reference evidence="4 5" key="1">
    <citation type="submission" date="2019-03" db="EMBL/GenBank/DDBJ databases">
        <title>Genome sequence of Thiobacillaceae bacterium LSR1, a sulfur-oxidizing bacterium isolated from freshwater sediment.</title>
        <authorList>
            <person name="Li S."/>
        </authorList>
    </citation>
    <scope>NUCLEOTIDE SEQUENCE [LARGE SCALE GENOMIC DNA]</scope>
    <source>
        <strain evidence="4 5">LSR1</strain>
    </source>
</reference>
<dbReference type="RefSeq" id="WP_131448547.1">
    <property type="nucleotide sequence ID" value="NZ_SJZB01000048.1"/>
</dbReference>
<gene>
    <name evidence="4" type="ORF">EZJ19_13770</name>
</gene>
<feature type="domain" description="M23ase beta-sheet core" evidence="3">
    <location>
        <begin position="187"/>
        <end position="281"/>
    </location>
</feature>
<dbReference type="Proteomes" id="UP000295443">
    <property type="component" value="Unassembled WGS sequence"/>
</dbReference>
<dbReference type="Gene3D" id="2.70.70.10">
    <property type="entry name" value="Glucose Permease (Domain IIA)"/>
    <property type="match status" value="1"/>
</dbReference>
<keyword evidence="2" id="KW-1133">Transmembrane helix</keyword>
<dbReference type="CDD" id="cd12797">
    <property type="entry name" value="M23_peptidase"/>
    <property type="match status" value="1"/>
</dbReference>
<dbReference type="OrthoDB" id="9815245at2"/>
<feature type="region of interest" description="Disordered" evidence="1">
    <location>
        <begin position="93"/>
        <end position="115"/>
    </location>
</feature>
<evidence type="ECO:0000259" key="3">
    <source>
        <dbReference type="Pfam" id="PF01551"/>
    </source>
</evidence>
<dbReference type="Pfam" id="PF01551">
    <property type="entry name" value="Peptidase_M23"/>
    <property type="match status" value="1"/>
</dbReference>
<dbReference type="PANTHER" id="PTHR21666:SF291">
    <property type="entry name" value="STAGE II SPORULATION PROTEIN Q"/>
    <property type="match status" value="1"/>
</dbReference>
<name>A0A4R1B7N5_9PROT</name>
<evidence type="ECO:0000256" key="1">
    <source>
        <dbReference type="SAM" id="MobiDB-lite"/>
    </source>
</evidence>
<organism evidence="4 5">
    <name type="scientific">Parasulfuritortus cantonensis</name>
    <dbReference type="NCBI Taxonomy" id="2528202"/>
    <lineage>
        <taxon>Bacteria</taxon>
        <taxon>Pseudomonadati</taxon>
        <taxon>Pseudomonadota</taxon>
        <taxon>Betaproteobacteria</taxon>
        <taxon>Nitrosomonadales</taxon>
        <taxon>Thiobacillaceae</taxon>
        <taxon>Parasulfuritortus</taxon>
    </lineage>
</organism>
<keyword evidence="2" id="KW-0812">Transmembrane</keyword>
<dbReference type="InterPro" id="IPR050570">
    <property type="entry name" value="Cell_wall_metabolism_enzyme"/>
</dbReference>
<dbReference type="EMBL" id="SJZB01000048">
    <property type="protein sequence ID" value="TCJ11873.1"/>
    <property type="molecule type" value="Genomic_DNA"/>
</dbReference>
<comment type="caution">
    <text evidence="4">The sequence shown here is derived from an EMBL/GenBank/DDBJ whole genome shotgun (WGS) entry which is preliminary data.</text>
</comment>
<evidence type="ECO:0000256" key="2">
    <source>
        <dbReference type="SAM" id="Phobius"/>
    </source>
</evidence>
<evidence type="ECO:0000313" key="4">
    <source>
        <dbReference type="EMBL" id="TCJ11873.1"/>
    </source>
</evidence>
<feature type="transmembrane region" description="Helical" evidence="2">
    <location>
        <begin position="20"/>
        <end position="42"/>
    </location>
</feature>